<dbReference type="eggNOG" id="ENOG50331YG">
    <property type="taxonomic scope" value="Bacteria"/>
</dbReference>
<dbReference type="Proteomes" id="UP000002287">
    <property type="component" value="Chromosome 2"/>
</dbReference>
<accession>A4JL27</accession>
<evidence type="ECO:0000313" key="2">
    <source>
        <dbReference type="Proteomes" id="UP000002287"/>
    </source>
</evidence>
<dbReference type="EMBL" id="CP000615">
    <property type="protein sequence ID" value="ABO56980.1"/>
    <property type="molecule type" value="Genomic_DNA"/>
</dbReference>
<dbReference type="HOGENOM" id="CLU_573277_0_0_4"/>
<dbReference type="AlphaFoldDB" id="A4JL27"/>
<evidence type="ECO:0000313" key="1">
    <source>
        <dbReference type="EMBL" id="ABO56980.1"/>
    </source>
</evidence>
<organism evidence="1 2">
    <name type="scientific">Burkholderia vietnamiensis (strain G4 / LMG 22486)</name>
    <name type="common">Burkholderia cepacia (strain R1808)</name>
    <dbReference type="NCBI Taxonomy" id="269482"/>
    <lineage>
        <taxon>Bacteria</taxon>
        <taxon>Pseudomonadati</taxon>
        <taxon>Pseudomonadota</taxon>
        <taxon>Betaproteobacteria</taxon>
        <taxon>Burkholderiales</taxon>
        <taxon>Burkholderiaceae</taxon>
        <taxon>Burkholderia</taxon>
        <taxon>Burkholderia cepacia complex</taxon>
    </lineage>
</organism>
<proteinExistence type="predicted"/>
<evidence type="ECO:0008006" key="3">
    <source>
        <dbReference type="Google" id="ProtNLM"/>
    </source>
</evidence>
<sequence length="534" mass="57666">MVAFRHHASLKIANATRTSTEVPLIVANRVMRILANFDTIRLAHGVNRNSDINHQTKLMRTTKTTLTRSVCAALASILLITGCATKHAASRRTAVQEGRNTSIPTNLAADAPKDGARIVFTTSGMPMAVGFSTSTSDQACTGFQSVGAVFDSGRGALLPSIASLTEKLNKAVLRTETSRAVNVKPGVQIQVKGLYGDDMDRRSDSCGPFVTALVPEKGHVYHVNFAFDGTQSCSQSMTDITVRDHPVSVGRPLHCSLRDLRASMGGNPLRAKHEQALAAARIHEAAANSAFDKASALQDEAAALDSLGESDAALARINEALQLADPAKSKDLIATKAGILFSLNDPQQALSILVPEIEKTREFAARNPQLARVGVLGTYTEGFVTATFAHIQLQQWKAAIDTLADAEAPLEGPSFYAYRALVYRYIMARAHDPALANPRLERDATYYAANDKNQYGVLLRIWQGEDALKALSIVNAGLSGEERQEAEAEEQFYLGAYAKFVKGDADAARSRLRILDGIAPYGSIEWVYGKRVLQ</sequence>
<reference evidence="2" key="1">
    <citation type="submission" date="2007-03" db="EMBL/GenBank/DDBJ databases">
        <title>Complete sequence of chromosome 2 of Burkholderia vietnamiensis G4.</title>
        <authorList>
            <consortium name="US DOE Joint Genome Institute"/>
            <person name="Copeland A."/>
            <person name="Lucas S."/>
            <person name="Lapidus A."/>
            <person name="Barry K."/>
            <person name="Detter J.C."/>
            <person name="Glavina del Rio T."/>
            <person name="Hammon N."/>
            <person name="Israni S."/>
            <person name="Dalin E."/>
            <person name="Tice H."/>
            <person name="Pitluck S."/>
            <person name="Chain P."/>
            <person name="Malfatti S."/>
            <person name="Shin M."/>
            <person name="Vergez L."/>
            <person name="Schmutz J."/>
            <person name="Larimer F."/>
            <person name="Land M."/>
            <person name="Hauser L."/>
            <person name="Kyrpides N."/>
            <person name="Tiedje J."/>
            <person name="Richardson P."/>
        </authorList>
    </citation>
    <scope>NUCLEOTIDE SEQUENCE [LARGE SCALE GENOMIC DNA]</scope>
    <source>
        <strain evidence="2">G4 / LMG 22486</strain>
    </source>
</reference>
<gene>
    <name evidence="1" type="ordered locus">Bcep1808_3999</name>
</gene>
<protein>
    <recommendedName>
        <fullName evidence="3">Tetratricopeptide repeat protein</fullName>
    </recommendedName>
</protein>
<dbReference type="KEGG" id="bvi:Bcep1808_3999"/>
<name>A4JL27_BURVG</name>